<organism evidence="2 3">
    <name type="scientific">Cyclospora cayetanensis</name>
    <dbReference type="NCBI Taxonomy" id="88456"/>
    <lineage>
        <taxon>Eukaryota</taxon>
        <taxon>Sar</taxon>
        <taxon>Alveolata</taxon>
        <taxon>Apicomplexa</taxon>
        <taxon>Conoidasida</taxon>
        <taxon>Coccidia</taxon>
        <taxon>Eucoccidiorida</taxon>
        <taxon>Eimeriorina</taxon>
        <taxon>Eimeriidae</taxon>
        <taxon>Cyclospora</taxon>
    </lineage>
</organism>
<feature type="compositionally biased region" description="Basic and acidic residues" evidence="1">
    <location>
        <begin position="565"/>
        <end position="575"/>
    </location>
</feature>
<dbReference type="RefSeq" id="XP_026191138.1">
    <property type="nucleotide sequence ID" value="XM_026335353.1"/>
</dbReference>
<feature type="compositionally biased region" description="Basic and acidic residues" evidence="1">
    <location>
        <begin position="14"/>
        <end position="36"/>
    </location>
</feature>
<gene>
    <name evidence="3" type="primary">LOC113146834</name>
</gene>
<sequence>MFPQKHTAISEYRPAAEGRQRQELAAETDARNRGRDSGQALISRGLSGYSGASRRHKSEALARRKSTKGRRSSSTIPIIDPLSFKPPPVKKKLLDTAWAKYGRPPPQRRERNLVRLPSADMPENLDLVDRTLDGLYKVIVGKPLHSPLSSDVRGGHAGEAWGVPSSASDRIMAADNERLRVPASAAAQNRYSLKRTSSQLQREVMTEAAQAFAVTGRPTVTRRGRGGGGRLQSSRAKGREELSEQVDDGGLLQSSGAAHAKGGQCVTKPGKAQALSTLDKAAKEKRAPRMPPLEGKPEGLSIRAETLKAVGSKPLDLSKVTNRHAHDTVPRLSPEELRQLNTTAENLSEVESCHKPPCSPGTPSAGSQKLTSARGLQKTKKAFFETHPRGPSAPPSPSAHSLSLAVPLVPPEAASKASSYKATTAPRGAKGPPAPSTGGYSLRVAEGPSEDDGGPSEEDGESSDEDGNAWWAPFLPVPLFGPGKDDKRAEERGVVEDECTLDGPSAEEPAGFQHRQRCAVSAAAGAPSAAAVSSGATSPAARPYSPAGSSRHQRVEGTPIGGEPNCERKSRKEKGGAPVPLVPLAEYPGASANFEGLWSLWLQQEELLRPDFLTPTLAGGSLEWSVGTPTYTAKLPLSTHETRSVGGSSSDSADPGEGQMGEPQAYTCVPSVGSSAECEYL</sequence>
<reference evidence="3" key="1">
    <citation type="submission" date="2025-08" db="UniProtKB">
        <authorList>
            <consortium name="RefSeq"/>
        </authorList>
    </citation>
    <scope>IDENTIFICATION</scope>
</reference>
<accession>A0A6P6RTJ1</accession>
<feature type="compositionally biased region" description="Basic residues" evidence="1">
    <location>
        <begin position="53"/>
        <end position="71"/>
    </location>
</feature>
<evidence type="ECO:0000313" key="3">
    <source>
        <dbReference type="RefSeq" id="XP_026191138.1"/>
    </source>
</evidence>
<dbReference type="Proteomes" id="UP000515125">
    <property type="component" value="Unplaced"/>
</dbReference>
<name>A0A6P6RTJ1_9EIME</name>
<feature type="region of interest" description="Disordered" evidence="1">
    <location>
        <begin position="637"/>
        <end position="681"/>
    </location>
</feature>
<dbReference type="OrthoDB" id="332234at2759"/>
<feature type="region of interest" description="Disordered" evidence="1">
    <location>
        <begin position="219"/>
        <end position="243"/>
    </location>
</feature>
<evidence type="ECO:0000313" key="2">
    <source>
        <dbReference type="Proteomes" id="UP000515125"/>
    </source>
</evidence>
<dbReference type="AlphaFoldDB" id="A0A6P6RTJ1"/>
<feature type="compositionally biased region" description="Polar residues" evidence="1">
    <location>
        <begin position="361"/>
        <end position="371"/>
    </location>
</feature>
<feature type="compositionally biased region" description="Acidic residues" evidence="1">
    <location>
        <begin position="448"/>
        <end position="467"/>
    </location>
</feature>
<feature type="region of interest" description="Disordered" evidence="1">
    <location>
        <begin position="1"/>
        <end position="82"/>
    </location>
</feature>
<feature type="compositionally biased region" description="Basic and acidic residues" evidence="1">
    <location>
        <begin position="483"/>
        <end position="495"/>
    </location>
</feature>
<feature type="region of interest" description="Disordered" evidence="1">
    <location>
        <begin position="345"/>
        <end position="578"/>
    </location>
</feature>
<dbReference type="GeneID" id="113146834"/>
<feature type="compositionally biased region" description="Low complexity" evidence="1">
    <location>
        <begin position="519"/>
        <end position="541"/>
    </location>
</feature>
<evidence type="ECO:0000256" key="1">
    <source>
        <dbReference type="SAM" id="MobiDB-lite"/>
    </source>
</evidence>
<proteinExistence type="predicted"/>
<protein>
    <submittedName>
        <fullName evidence="3">Uncharacterized protein LOC113146834</fullName>
    </submittedName>
</protein>
<feature type="compositionally biased region" description="Low complexity" evidence="1">
    <location>
        <begin position="398"/>
        <end position="425"/>
    </location>
</feature>
<keyword evidence="2" id="KW-1185">Reference proteome</keyword>